<evidence type="ECO:0000256" key="1">
    <source>
        <dbReference type="SAM" id="MobiDB-lite"/>
    </source>
</evidence>
<dbReference type="AlphaFoldDB" id="A0A8D9DVQ4"/>
<sequence>MTFCSMVWDSWSDRWCFDSLVILSEGHIYSVRWLQRYPLHSTLERTQNKIVSTKNTPYQQRRTKTRKKKINSLDITNKISTPRKKRKMLRKKKLSDKKRKKFR</sequence>
<dbReference type="EMBL" id="HBUF01383117">
    <property type="protein sequence ID" value="CAG6731078.1"/>
    <property type="molecule type" value="Transcribed_RNA"/>
</dbReference>
<proteinExistence type="predicted"/>
<organism evidence="2">
    <name type="scientific">Cacopsylla melanoneura</name>
    <dbReference type="NCBI Taxonomy" id="428564"/>
    <lineage>
        <taxon>Eukaryota</taxon>
        <taxon>Metazoa</taxon>
        <taxon>Ecdysozoa</taxon>
        <taxon>Arthropoda</taxon>
        <taxon>Hexapoda</taxon>
        <taxon>Insecta</taxon>
        <taxon>Pterygota</taxon>
        <taxon>Neoptera</taxon>
        <taxon>Paraneoptera</taxon>
        <taxon>Hemiptera</taxon>
        <taxon>Sternorrhyncha</taxon>
        <taxon>Psylloidea</taxon>
        <taxon>Psyllidae</taxon>
        <taxon>Psyllinae</taxon>
        <taxon>Cacopsylla</taxon>
    </lineage>
</organism>
<dbReference type="EMBL" id="HBUF01383119">
    <property type="protein sequence ID" value="CAG6731081.1"/>
    <property type="molecule type" value="Transcribed_RNA"/>
</dbReference>
<accession>A0A8D9DVQ4</accession>
<feature type="compositionally biased region" description="Basic residues" evidence="1">
    <location>
        <begin position="81"/>
        <end position="103"/>
    </location>
</feature>
<protein>
    <submittedName>
        <fullName evidence="2">Uncharacterized protein</fullName>
    </submittedName>
</protein>
<evidence type="ECO:0000313" key="2">
    <source>
        <dbReference type="EMBL" id="CAG6731081.1"/>
    </source>
</evidence>
<name>A0A8D9DVQ4_9HEMI</name>
<reference evidence="2" key="1">
    <citation type="submission" date="2021-05" db="EMBL/GenBank/DDBJ databases">
        <authorList>
            <person name="Alioto T."/>
            <person name="Alioto T."/>
            <person name="Gomez Garrido J."/>
        </authorList>
    </citation>
    <scope>NUCLEOTIDE SEQUENCE</scope>
</reference>
<dbReference type="EMBL" id="HBUF01383118">
    <property type="protein sequence ID" value="CAG6731079.1"/>
    <property type="molecule type" value="Transcribed_RNA"/>
</dbReference>
<feature type="region of interest" description="Disordered" evidence="1">
    <location>
        <begin position="76"/>
        <end position="103"/>
    </location>
</feature>